<dbReference type="EMBL" id="JANBPK010000850">
    <property type="protein sequence ID" value="KAJ2930064.1"/>
    <property type="molecule type" value="Genomic_DNA"/>
</dbReference>
<feature type="compositionally biased region" description="Pro residues" evidence="5">
    <location>
        <begin position="383"/>
        <end position="394"/>
    </location>
</feature>
<evidence type="ECO:0000259" key="6">
    <source>
        <dbReference type="PROSITE" id="PS50157"/>
    </source>
</evidence>
<comment type="subcellular location">
    <subcellularLocation>
        <location evidence="1">Nucleus</location>
    </subcellularLocation>
</comment>
<dbReference type="Proteomes" id="UP001140091">
    <property type="component" value="Unassembled WGS sequence"/>
</dbReference>
<feature type="region of interest" description="Disordered" evidence="5">
    <location>
        <begin position="182"/>
        <end position="211"/>
    </location>
</feature>
<dbReference type="PANTHER" id="PTHR13948:SF3">
    <property type="entry name" value="FI21118P1"/>
    <property type="match status" value="1"/>
</dbReference>
<evidence type="ECO:0000259" key="7">
    <source>
        <dbReference type="PROSITE" id="PS50174"/>
    </source>
</evidence>
<keyword evidence="4" id="KW-0862">Zinc</keyword>
<name>A0A9W8J9T5_9AGAR</name>
<keyword evidence="2" id="KW-0694">RNA-binding</keyword>
<dbReference type="SUPFAM" id="SSF57667">
    <property type="entry name" value="beta-beta-alpha zinc fingers"/>
    <property type="match status" value="1"/>
</dbReference>
<accession>A0A9W8J9T5</accession>
<dbReference type="SMART" id="SM00443">
    <property type="entry name" value="G_patch"/>
    <property type="match status" value="1"/>
</dbReference>
<dbReference type="InterPro" id="IPR035979">
    <property type="entry name" value="RBD_domain_sf"/>
</dbReference>
<feature type="domain" description="C2H2-type" evidence="6">
    <location>
        <begin position="279"/>
        <end position="309"/>
    </location>
</feature>
<dbReference type="GO" id="GO:0000398">
    <property type="term" value="P:mRNA splicing, via spliceosome"/>
    <property type="evidence" value="ECO:0007669"/>
    <property type="project" value="TreeGrafter"/>
</dbReference>
<evidence type="ECO:0008006" key="10">
    <source>
        <dbReference type="Google" id="ProtNLM"/>
    </source>
</evidence>
<dbReference type="SUPFAM" id="SSF54928">
    <property type="entry name" value="RNA-binding domain, RBD"/>
    <property type="match status" value="1"/>
</dbReference>
<proteinExistence type="predicted"/>
<evidence type="ECO:0000256" key="2">
    <source>
        <dbReference type="ARBA" id="ARBA00022884"/>
    </source>
</evidence>
<feature type="region of interest" description="Disordered" evidence="5">
    <location>
        <begin position="126"/>
        <end position="159"/>
    </location>
</feature>
<dbReference type="InterPro" id="IPR000467">
    <property type="entry name" value="G_patch_dom"/>
</dbReference>
<evidence type="ECO:0000256" key="5">
    <source>
        <dbReference type="SAM" id="MobiDB-lite"/>
    </source>
</evidence>
<keyword evidence="4" id="KW-0479">Metal-binding</keyword>
<protein>
    <recommendedName>
        <fullName evidence="10">G-patch domain-containing protein</fullName>
    </recommendedName>
</protein>
<feature type="non-terminal residue" evidence="8">
    <location>
        <position position="1"/>
    </location>
</feature>
<reference evidence="8" key="1">
    <citation type="submission" date="2022-06" db="EMBL/GenBank/DDBJ databases">
        <title>Genome Sequence of Candolleomyces eurysporus.</title>
        <authorList>
            <person name="Buettner E."/>
        </authorList>
    </citation>
    <scope>NUCLEOTIDE SEQUENCE</scope>
    <source>
        <strain evidence="8">VTCC 930004</strain>
    </source>
</reference>
<keyword evidence="4" id="KW-0863">Zinc-finger</keyword>
<feature type="compositionally biased region" description="Basic and acidic residues" evidence="5">
    <location>
        <begin position="334"/>
        <end position="351"/>
    </location>
</feature>
<feature type="compositionally biased region" description="Low complexity" evidence="5">
    <location>
        <begin position="237"/>
        <end position="257"/>
    </location>
</feature>
<evidence type="ECO:0000313" key="8">
    <source>
        <dbReference type="EMBL" id="KAJ2930064.1"/>
    </source>
</evidence>
<feature type="region of interest" description="Disordered" evidence="5">
    <location>
        <begin position="322"/>
        <end position="403"/>
    </location>
</feature>
<dbReference type="PROSITE" id="PS50157">
    <property type="entry name" value="ZINC_FINGER_C2H2_2"/>
    <property type="match status" value="1"/>
</dbReference>
<evidence type="ECO:0000256" key="3">
    <source>
        <dbReference type="ARBA" id="ARBA00023242"/>
    </source>
</evidence>
<feature type="domain" description="G-patch" evidence="7">
    <location>
        <begin position="399"/>
        <end position="445"/>
    </location>
</feature>
<keyword evidence="9" id="KW-1185">Reference proteome</keyword>
<gene>
    <name evidence="8" type="ORF">H1R20_g7032</name>
</gene>
<comment type="caution">
    <text evidence="8">The sequence shown here is derived from an EMBL/GenBank/DDBJ whole genome shotgun (WGS) entry which is preliminary data.</text>
</comment>
<dbReference type="AlphaFoldDB" id="A0A9W8J9T5"/>
<dbReference type="Gene3D" id="3.30.70.330">
    <property type="match status" value="1"/>
</dbReference>
<dbReference type="PROSITE" id="PS50174">
    <property type="entry name" value="G_PATCH"/>
    <property type="match status" value="1"/>
</dbReference>
<dbReference type="Pfam" id="PF01585">
    <property type="entry name" value="G-patch"/>
    <property type="match status" value="1"/>
</dbReference>
<feature type="region of interest" description="Disordered" evidence="5">
    <location>
        <begin position="229"/>
        <end position="272"/>
    </location>
</feature>
<evidence type="ECO:0000256" key="4">
    <source>
        <dbReference type="PROSITE-ProRule" id="PRU00042"/>
    </source>
</evidence>
<dbReference type="OrthoDB" id="29523at2759"/>
<dbReference type="InterPro" id="IPR036236">
    <property type="entry name" value="Znf_C2H2_sf"/>
</dbReference>
<dbReference type="InterPro" id="IPR013087">
    <property type="entry name" value="Znf_C2H2_type"/>
</dbReference>
<dbReference type="GO" id="GO:0005634">
    <property type="term" value="C:nucleus"/>
    <property type="evidence" value="ECO:0007669"/>
    <property type="project" value="UniProtKB-SubCell"/>
</dbReference>
<keyword evidence="3" id="KW-0539">Nucleus</keyword>
<dbReference type="PANTHER" id="PTHR13948">
    <property type="entry name" value="RNA-BINDING PROTEIN"/>
    <property type="match status" value="1"/>
</dbReference>
<organism evidence="8 9">
    <name type="scientific">Candolleomyces eurysporus</name>
    <dbReference type="NCBI Taxonomy" id="2828524"/>
    <lineage>
        <taxon>Eukaryota</taxon>
        <taxon>Fungi</taxon>
        <taxon>Dikarya</taxon>
        <taxon>Basidiomycota</taxon>
        <taxon>Agaricomycotina</taxon>
        <taxon>Agaricomycetes</taxon>
        <taxon>Agaricomycetidae</taxon>
        <taxon>Agaricales</taxon>
        <taxon>Agaricineae</taxon>
        <taxon>Psathyrellaceae</taxon>
        <taxon>Candolleomyces</taxon>
    </lineage>
</organism>
<dbReference type="GO" id="GO:0003723">
    <property type="term" value="F:RNA binding"/>
    <property type="evidence" value="ECO:0007669"/>
    <property type="project" value="UniProtKB-KW"/>
</dbReference>
<dbReference type="GO" id="GO:0008270">
    <property type="term" value="F:zinc ion binding"/>
    <property type="evidence" value="ECO:0007669"/>
    <property type="project" value="UniProtKB-KW"/>
</dbReference>
<dbReference type="InterPro" id="IPR012677">
    <property type="entry name" value="Nucleotide-bd_a/b_plait_sf"/>
</dbReference>
<evidence type="ECO:0000313" key="9">
    <source>
        <dbReference type="Proteomes" id="UP001140091"/>
    </source>
</evidence>
<evidence type="ECO:0000256" key="1">
    <source>
        <dbReference type="ARBA" id="ARBA00004123"/>
    </source>
</evidence>
<sequence length="471" mass="50825">MLSSNGPTKQGAKGMKRIILIKDKVTMASFCFAFVEFVDIESASAVLAASMSPQLHPNGFRISDKPVAASFAHPYSFQPVTDFLQRDEACLIGSQSLGGVDGSWVRYWDETSSVAVLEFKVEEPAKASASQDKKKEKKKVKETKSAPPVPSALPLSDKPVMLSLSKGPVKIGIGASTAKTLSSGVSLDDAPPDAEDLGPEPNKPKPVQRVAALPTSKKTANIINKWNQMQGELHGNTPSQDTPATATAAPEPVIAPAQKSAEPSPAPEDEFEFSDTSALMCLLCSRQFKSLDQLRRHNKESDLHKKNYKDLNLREVARQKLIARKAAASTSQTPKEKEEPKYRDRASERRTLFNQPDAPLPDKESSASTTTTASKKRYAEGPVKPPTPPPPPARPAEDENNVGNKLLKMMGWKEGTGLGTDGDGRVDPVETAIYAQGAGLGASKGKDISRLTEGYGYLQLAQEAARERYGD</sequence>